<sequence length="463" mass="51990">MADVGLSKIACVRWPGEYSDVEFRDSSSDGSSDYEHDRNCTGYSSEQRSYNHPTGEVLQRVERLSLRDQNIALQEEFSSDEGESGKAQDFLLFEYLERDPPFGREPLANKVSDLALRFPKLKSLRSCDLRPSNIGVLDEDCRDLGYLIPRKTDEREKPIIPQISEQAQLLSFRLPDPKLSSKIDRLTYNHSGNAIFALSCSGVLKFWKWKVEETNAGGEATPRIMCEHAGFLDNDIGTGEHELVVPCFALSKNDSYVASASGGKVSLFGLRASEFLSLGASGFEIKKLTAFMSPPPAATSILFFPEDNDVIILGMEDGTIQVYDVKTDQIEANDQKSRVTGLAYSSALNILVSSTYNAEICSWRNFALMKQSSRFLDIDGRAVSPGRTCIKFHRNQKHMLVVHESCMATLEGPELKPCTQDIFEDKEMKFIAKWAAKTRKSYKREELDDVRFETLGHIQGFVY</sequence>
<evidence type="ECO:0000256" key="1">
    <source>
        <dbReference type="SAM" id="MobiDB-lite"/>
    </source>
</evidence>
<comment type="caution">
    <text evidence="2">The sequence shown here is derived from an EMBL/GenBank/DDBJ whole genome shotgun (WGS) entry which is preliminary data.</text>
</comment>
<dbReference type="InterPro" id="IPR036322">
    <property type="entry name" value="WD40_repeat_dom_sf"/>
</dbReference>
<keyword evidence="3" id="KW-1185">Reference proteome</keyword>
<dbReference type="InterPro" id="IPR015943">
    <property type="entry name" value="WD40/YVTN_repeat-like_dom_sf"/>
</dbReference>
<accession>A0AAD8HXU9</accession>
<dbReference type="Gene3D" id="2.130.10.10">
    <property type="entry name" value="YVTN repeat-like/Quinoprotein amine dehydrogenase"/>
    <property type="match status" value="1"/>
</dbReference>
<organism evidence="2 3">
    <name type="scientific">Heracleum sosnowskyi</name>
    <dbReference type="NCBI Taxonomy" id="360622"/>
    <lineage>
        <taxon>Eukaryota</taxon>
        <taxon>Viridiplantae</taxon>
        <taxon>Streptophyta</taxon>
        <taxon>Embryophyta</taxon>
        <taxon>Tracheophyta</taxon>
        <taxon>Spermatophyta</taxon>
        <taxon>Magnoliopsida</taxon>
        <taxon>eudicotyledons</taxon>
        <taxon>Gunneridae</taxon>
        <taxon>Pentapetalae</taxon>
        <taxon>asterids</taxon>
        <taxon>campanulids</taxon>
        <taxon>Apiales</taxon>
        <taxon>Apiaceae</taxon>
        <taxon>Apioideae</taxon>
        <taxon>apioid superclade</taxon>
        <taxon>Tordylieae</taxon>
        <taxon>Tordyliinae</taxon>
        <taxon>Heracleum</taxon>
    </lineage>
</organism>
<proteinExistence type="predicted"/>
<dbReference type="GO" id="GO:0006355">
    <property type="term" value="P:regulation of DNA-templated transcription"/>
    <property type="evidence" value="ECO:0007669"/>
    <property type="project" value="InterPro"/>
</dbReference>
<dbReference type="EMBL" id="JAUIZM010000007">
    <property type="protein sequence ID" value="KAK1374741.1"/>
    <property type="molecule type" value="Genomic_DNA"/>
</dbReference>
<dbReference type="AlphaFoldDB" id="A0AAD8HXU9"/>
<feature type="compositionally biased region" description="Basic and acidic residues" evidence="1">
    <location>
        <begin position="22"/>
        <end position="39"/>
    </location>
</feature>
<evidence type="ECO:0000313" key="3">
    <source>
        <dbReference type="Proteomes" id="UP001237642"/>
    </source>
</evidence>
<dbReference type="Proteomes" id="UP001237642">
    <property type="component" value="Unassembled WGS sequence"/>
</dbReference>
<reference evidence="2" key="2">
    <citation type="submission" date="2023-05" db="EMBL/GenBank/DDBJ databases">
        <authorList>
            <person name="Schelkunov M.I."/>
        </authorList>
    </citation>
    <scope>NUCLEOTIDE SEQUENCE</scope>
    <source>
        <strain evidence="2">Hsosn_3</strain>
        <tissue evidence="2">Leaf</tissue>
    </source>
</reference>
<feature type="region of interest" description="Disordered" evidence="1">
    <location>
        <begin position="22"/>
        <end position="52"/>
    </location>
</feature>
<reference evidence="2" key="1">
    <citation type="submission" date="2023-02" db="EMBL/GenBank/DDBJ databases">
        <title>Genome of toxic invasive species Heracleum sosnowskyi carries increased number of genes despite the absence of recent whole-genome duplications.</title>
        <authorList>
            <person name="Schelkunov M."/>
            <person name="Shtratnikova V."/>
            <person name="Makarenko M."/>
            <person name="Klepikova A."/>
            <person name="Omelchenko D."/>
            <person name="Novikova G."/>
            <person name="Obukhova E."/>
            <person name="Bogdanov V."/>
            <person name="Penin A."/>
            <person name="Logacheva M."/>
        </authorList>
    </citation>
    <scope>NUCLEOTIDE SEQUENCE</scope>
    <source>
        <strain evidence="2">Hsosn_3</strain>
        <tissue evidence="2">Leaf</tissue>
    </source>
</reference>
<dbReference type="PANTHER" id="PTHR44083:SF45">
    <property type="entry name" value="TOPLESS-RELATED PROTEIN 1"/>
    <property type="match status" value="1"/>
</dbReference>
<dbReference type="SUPFAM" id="SSF50978">
    <property type="entry name" value="WD40 repeat-like"/>
    <property type="match status" value="1"/>
</dbReference>
<dbReference type="InterPro" id="IPR008507">
    <property type="entry name" value="DUF789"/>
</dbReference>
<feature type="compositionally biased region" description="Polar residues" evidence="1">
    <location>
        <begin position="41"/>
        <end position="52"/>
    </location>
</feature>
<dbReference type="InterPro" id="IPR027728">
    <property type="entry name" value="Topless_fam"/>
</dbReference>
<dbReference type="PANTHER" id="PTHR44083">
    <property type="entry name" value="TOPLESS-RELATED PROTEIN 1-RELATED"/>
    <property type="match status" value="1"/>
</dbReference>
<name>A0AAD8HXU9_9APIA</name>
<dbReference type="Pfam" id="PF05623">
    <property type="entry name" value="DUF789"/>
    <property type="match status" value="1"/>
</dbReference>
<gene>
    <name evidence="2" type="ORF">POM88_030934</name>
</gene>
<protein>
    <submittedName>
        <fullName evidence="2">Uncharacterized protein</fullName>
    </submittedName>
</protein>
<evidence type="ECO:0000313" key="2">
    <source>
        <dbReference type="EMBL" id="KAK1374741.1"/>
    </source>
</evidence>